<organism evidence="2 3">
    <name type="scientific">Corynebacterium falsenii</name>
    <dbReference type="NCBI Taxonomy" id="108486"/>
    <lineage>
        <taxon>Bacteria</taxon>
        <taxon>Bacillati</taxon>
        <taxon>Actinomycetota</taxon>
        <taxon>Actinomycetes</taxon>
        <taxon>Mycobacteriales</taxon>
        <taxon>Corynebacteriaceae</taxon>
        <taxon>Corynebacterium</taxon>
    </lineage>
</organism>
<keyword evidence="1" id="KW-0472">Membrane</keyword>
<keyword evidence="3" id="KW-1185">Reference proteome</keyword>
<keyword evidence="1" id="KW-1133">Transmembrane helix</keyword>
<accession>A0A418Q6G3</accession>
<gene>
    <name evidence="2" type="ORF">D3M95_07585</name>
</gene>
<feature type="transmembrane region" description="Helical" evidence="1">
    <location>
        <begin position="46"/>
        <end position="64"/>
    </location>
</feature>
<evidence type="ECO:0000313" key="3">
    <source>
        <dbReference type="Proteomes" id="UP000285278"/>
    </source>
</evidence>
<dbReference type="EMBL" id="QXJK01000007">
    <property type="protein sequence ID" value="RIX34452.1"/>
    <property type="molecule type" value="Genomic_DNA"/>
</dbReference>
<proteinExistence type="predicted"/>
<dbReference type="RefSeq" id="WP_119664953.1">
    <property type="nucleotide sequence ID" value="NZ_QXJK01000007.1"/>
</dbReference>
<protein>
    <submittedName>
        <fullName evidence="2">Uncharacterized protein</fullName>
    </submittedName>
</protein>
<name>A0A418Q6G3_9CORY</name>
<sequence length="66" mass="6799">MGRLIAGGLVGFAVILFAIGHSQWPAHAVAAVVSVLAVLLGSRRGAGLWNVVPLIALVVVFFVSSF</sequence>
<reference evidence="2 3" key="1">
    <citation type="submission" date="2018-09" db="EMBL/GenBank/DDBJ databases">
        <title>Optimization and identification of Corynebacterium falsenii FN1-14 from fish paste.</title>
        <authorList>
            <person name="Daroonpunt R."/>
            <person name="Tanasupawat S."/>
        </authorList>
    </citation>
    <scope>NUCLEOTIDE SEQUENCE [LARGE SCALE GENOMIC DNA]</scope>
    <source>
        <strain evidence="2 3">FN1-14</strain>
    </source>
</reference>
<keyword evidence="1" id="KW-0812">Transmembrane</keyword>
<evidence type="ECO:0000313" key="2">
    <source>
        <dbReference type="EMBL" id="RIX34452.1"/>
    </source>
</evidence>
<evidence type="ECO:0000256" key="1">
    <source>
        <dbReference type="SAM" id="Phobius"/>
    </source>
</evidence>
<dbReference type="AlphaFoldDB" id="A0A418Q6G3"/>
<dbReference type="STRING" id="1451189.CFAL_07555"/>
<comment type="caution">
    <text evidence="2">The sequence shown here is derived from an EMBL/GenBank/DDBJ whole genome shotgun (WGS) entry which is preliminary data.</text>
</comment>
<dbReference type="Proteomes" id="UP000285278">
    <property type="component" value="Unassembled WGS sequence"/>
</dbReference>